<feature type="transmembrane region" description="Helical" evidence="9">
    <location>
        <begin position="56"/>
        <end position="75"/>
    </location>
</feature>
<proteinExistence type="inferred from homology"/>
<organism evidence="10">
    <name type="scientific">Lepocinclis ovum</name>
    <dbReference type="NCBI Taxonomy" id="86638"/>
    <lineage>
        <taxon>Eukaryota</taxon>
        <taxon>Discoba</taxon>
        <taxon>Euglenozoa</taxon>
        <taxon>Euglenida</taxon>
        <taxon>Spirocuta</taxon>
        <taxon>Euglenophyceae</taxon>
        <taxon>Euglenales</taxon>
        <taxon>Phacaceae</taxon>
        <taxon>Lepocinclis</taxon>
    </lineage>
</organism>
<geneLocation type="chloroplast" evidence="10"/>
<evidence type="ECO:0000256" key="5">
    <source>
        <dbReference type="ARBA" id="ARBA00022531"/>
    </source>
</evidence>
<comment type="similarity">
    <text evidence="3">Belongs to the Ycf4 family.</text>
</comment>
<comment type="function">
    <text evidence="1">Seems to be required for the assembly of the photosystem I complex.</text>
</comment>
<evidence type="ECO:0000256" key="7">
    <source>
        <dbReference type="ARBA" id="ARBA00022989"/>
    </source>
</evidence>
<keyword evidence="10" id="KW-0934">Plastid</keyword>
<name>A0A3G3LLY7_9EUGL</name>
<accession>A0A3G3LLY7</accession>
<dbReference type="GO" id="GO:0009522">
    <property type="term" value="C:photosystem I"/>
    <property type="evidence" value="ECO:0007669"/>
    <property type="project" value="InterPro"/>
</dbReference>
<dbReference type="RefSeq" id="YP_009538709.1">
    <property type="nucleotide sequence ID" value="NC_039928.1"/>
</dbReference>
<evidence type="ECO:0000256" key="9">
    <source>
        <dbReference type="SAM" id="Phobius"/>
    </source>
</evidence>
<keyword evidence="5" id="KW-0602">Photosynthesis</keyword>
<dbReference type="EMBL" id="MH898674">
    <property type="protein sequence ID" value="AYQ93734.1"/>
    <property type="molecule type" value="Genomic_DNA"/>
</dbReference>
<evidence type="ECO:0000256" key="2">
    <source>
        <dbReference type="ARBA" id="ARBA00004141"/>
    </source>
</evidence>
<evidence type="ECO:0000256" key="8">
    <source>
        <dbReference type="ARBA" id="ARBA00023136"/>
    </source>
</evidence>
<keyword evidence="6 9" id="KW-0812">Transmembrane</keyword>
<evidence type="ECO:0000256" key="6">
    <source>
        <dbReference type="ARBA" id="ARBA00022692"/>
    </source>
</evidence>
<dbReference type="InterPro" id="IPR003359">
    <property type="entry name" value="PSI_Ycf4_assembly"/>
</dbReference>
<keyword evidence="7 9" id="KW-1133">Transmembrane helix</keyword>
<dbReference type="AlphaFoldDB" id="A0A3G3LLY7"/>
<evidence type="ECO:0000256" key="1">
    <source>
        <dbReference type="ARBA" id="ARBA00002862"/>
    </source>
</evidence>
<comment type="subcellular location">
    <subcellularLocation>
        <location evidence="2">Membrane</location>
        <topology evidence="2">Multi-pass membrane protein</topology>
    </subcellularLocation>
</comment>
<evidence type="ECO:0000256" key="3">
    <source>
        <dbReference type="ARBA" id="ARBA00008198"/>
    </source>
</evidence>
<evidence type="ECO:0000256" key="4">
    <source>
        <dbReference type="ARBA" id="ARBA00015395"/>
    </source>
</evidence>
<keyword evidence="10" id="KW-0150">Chloroplast</keyword>
<protein>
    <recommendedName>
        <fullName evidence="4">Photosystem I assembly protein Ycf4</fullName>
    </recommendedName>
</protein>
<dbReference type="Pfam" id="PF02392">
    <property type="entry name" value="Ycf4"/>
    <property type="match status" value="1"/>
</dbReference>
<sequence length="184" mass="20987">MKNDDKIFIEKIENEGKLNDIIISTIMFIGSLGFLIVGVSSYLKFNLVSILNAKEIIFFPQGITMCFYGLTGLLISSYQIVVLKFNVGEGYNEFNKRNGNITVYRKKFPWEKTNLNLIYTIDDVEAIRVEKNNTILNSKQTIFICLKGKKEIPVLQIRKPINLNELEKKASNLASFLQVPIKGI</sequence>
<keyword evidence="8 9" id="KW-0472">Membrane</keyword>
<evidence type="ECO:0000313" key="10">
    <source>
        <dbReference type="EMBL" id="AYQ93734.1"/>
    </source>
</evidence>
<dbReference type="GeneID" id="38458689"/>
<feature type="transmembrane region" description="Helical" evidence="9">
    <location>
        <begin position="21"/>
        <end position="44"/>
    </location>
</feature>
<reference evidence="10" key="1">
    <citation type="journal article" date="2018" name="Sci. Rep.">
        <title>Dynamic evolution of inverted repeats in Euglenophyta plastid genomes.</title>
        <authorList>
            <person name="Karnkowska A."/>
            <person name="Bennett M.S."/>
            <person name="Triemer R.E."/>
        </authorList>
    </citation>
    <scope>NUCLEOTIDE SEQUENCE</scope>
</reference>
<dbReference type="GO" id="GO:0015979">
    <property type="term" value="P:photosynthesis"/>
    <property type="evidence" value="ECO:0007669"/>
    <property type="project" value="UniProtKB-KW"/>
</dbReference>